<protein>
    <recommendedName>
        <fullName evidence="8">Lipoprotein</fullName>
    </recommendedName>
</protein>
<dbReference type="AlphaFoldDB" id="A0A1J5TVG7"/>
<reference evidence="3 7" key="4">
    <citation type="submission" date="2020-05" db="EMBL/GenBank/DDBJ databases">
        <authorList>
            <person name="Petersen J."/>
            <person name="Sayavedra L."/>
        </authorList>
    </citation>
    <scope>NUCLEOTIDE SEQUENCE [LARGE SCALE GENOMIC DNA]</scope>
    <source>
        <strain evidence="3">B thermophilus SOXS</strain>
    </source>
</reference>
<dbReference type="Proteomes" id="UP000182798">
    <property type="component" value="Unassembled WGS sequence"/>
</dbReference>
<name>A0A1J5TVG7_9GAMM</name>
<reference evidence="4" key="2">
    <citation type="journal article" date="2017" name="Stand. Genomic Sci.">
        <title>Genome sequence of the sulfur-oxidizing Bathymodiolus thermophilus gill endosymbiont.</title>
        <authorList>
            <person name="Ponnudurai R."/>
            <person name="Sayavedra L."/>
            <person name="Kleiner M."/>
            <person name="Heiden S.E."/>
            <person name="Thurmer A."/>
            <person name="Felbeck H."/>
            <person name="Schluter R."/>
            <person name="Sievert S.M."/>
            <person name="Daniel R."/>
            <person name="Schweder T."/>
            <person name="Markert S."/>
        </authorList>
    </citation>
    <scope>NUCLEOTIDE SEQUENCE</scope>
    <source>
        <strain evidence="4">BAT/CrabSpa'14</strain>
    </source>
</reference>
<evidence type="ECO:0000313" key="5">
    <source>
        <dbReference type="Proteomes" id="UP000182798"/>
    </source>
</evidence>
<keyword evidence="1" id="KW-0472">Membrane</keyword>
<evidence type="ECO:0000313" key="7">
    <source>
        <dbReference type="Proteomes" id="UP000643672"/>
    </source>
</evidence>
<evidence type="ECO:0000313" key="6">
    <source>
        <dbReference type="Proteomes" id="UP000278334"/>
    </source>
</evidence>
<proteinExistence type="predicted"/>
<dbReference type="PROSITE" id="PS51257">
    <property type="entry name" value="PROKAR_LIPOPROTEIN"/>
    <property type="match status" value="1"/>
</dbReference>
<dbReference type="EMBL" id="MIQH01000508">
    <property type="protein sequence ID" value="OIR24816.1"/>
    <property type="molecule type" value="Genomic_DNA"/>
</dbReference>
<keyword evidence="7" id="KW-1185">Reference proteome</keyword>
<sequence length="178" mass="19772">MKNKFIKFIAIIFIVSIAGCFTAPINNKDFQKIRKIEDLNGTYLNKGDTGDEIGVHLSRVVWANDRLLNHKLISEIVIKALNSNELQVEAMQGQSIVKKQIFIKGKDFNIDSGKINLRSGFSIINDIAIGIEYHDITVGIDTLGNGKYVNSGAAIGIAILIIPFAIYTVQHVRFVKIK</sequence>
<dbReference type="KEGG" id="bthg:MS2017_2113"/>
<keyword evidence="1" id="KW-1133">Transmembrane helix</keyword>
<reference evidence="5" key="1">
    <citation type="submission" date="2016-09" db="EMBL/GenBank/DDBJ databases">
        <title>Genome Sequence of Bathymodiolus thermophilus sulfur-oxidizing gill endosymbiont.</title>
        <authorList>
            <person name="Ponnudurai R."/>
            <person name="Kleiner M."/>
            <person name="Sayavedra L."/>
            <person name="Thuermer A."/>
            <person name="Felbeck H."/>
            <person name="Schlueter R."/>
            <person name="Schweder T."/>
            <person name="Markert S."/>
        </authorList>
    </citation>
    <scope>NUCLEOTIDE SEQUENCE [LARGE SCALE GENOMIC DNA]</scope>
    <source>
        <strain evidence="5">BAT/CrabSpa'14</strain>
    </source>
</reference>
<evidence type="ECO:0000256" key="1">
    <source>
        <dbReference type="SAM" id="Phobius"/>
    </source>
</evidence>
<evidence type="ECO:0008006" key="8">
    <source>
        <dbReference type="Google" id="ProtNLM"/>
    </source>
</evidence>
<gene>
    <name evidence="4" type="ORF">BGC33_14905</name>
    <name evidence="2" type="ORF">MS2017_2113</name>
    <name evidence="3" type="ORF">THERMOS_160</name>
</gene>
<dbReference type="Proteomes" id="UP000278334">
    <property type="component" value="Chromosome"/>
</dbReference>
<keyword evidence="1" id="KW-0812">Transmembrane</keyword>
<evidence type="ECO:0000313" key="2">
    <source>
        <dbReference type="EMBL" id="AYQ57766.1"/>
    </source>
</evidence>
<reference evidence="2 6" key="3">
    <citation type="submission" date="2017-11" db="EMBL/GenBank/DDBJ databases">
        <title>Genome sequence of the bacterial symbiont EPR9N from a vent mussel Bathymodiolus thermophilus.</title>
        <authorList>
            <person name="Won Y.-J."/>
        </authorList>
    </citation>
    <scope>NUCLEOTIDE SEQUENCE [LARGE SCALE GENOMIC DNA]</scope>
    <source>
        <strain evidence="2 6">EPR9N</strain>
    </source>
</reference>
<dbReference type="OrthoDB" id="9807065at2"/>
<dbReference type="Proteomes" id="UP000643672">
    <property type="component" value="Unassembled WGS sequence"/>
</dbReference>
<evidence type="ECO:0000313" key="3">
    <source>
        <dbReference type="EMBL" id="CAB5494809.1"/>
    </source>
</evidence>
<dbReference type="EMBL" id="CP024634">
    <property type="protein sequence ID" value="AYQ57766.1"/>
    <property type="molecule type" value="Genomic_DNA"/>
</dbReference>
<dbReference type="RefSeq" id="WP_071564116.1">
    <property type="nucleotide sequence ID" value="NZ_CAESAQ020000013.1"/>
</dbReference>
<evidence type="ECO:0000313" key="4">
    <source>
        <dbReference type="EMBL" id="OIR24816.1"/>
    </source>
</evidence>
<accession>A0A1J5TVG7</accession>
<organism evidence="4 5">
    <name type="scientific">Bathymodiolus thermophilus thioautotrophic gill symbiont</name>
    <dbReference type="NCBI Taxonomy" id="2360"/>
    <lineage>
        <taxon>Bacteria</taxon>
        <taxon>Pseudomonadati</taxon>
        <taxon>Pseudomonadota</taxon>
        <taxon>Gammaproteobacteria</taxon>
        <taxon>sulfur-oxidizing symbionts</taxon>
    </lineage>
</organism>
<dbReference type="EMBL" id="CAESAQ020000013">
    <property type="protein sequence ID" value="CAB5494809.1"/>
    <property type="molecule type" value="Genomic_DNA"/>
</dbReference>
<feature type="transmembrane region" description="Helical" evidence="1">
    <location>
        <begin position="148"/>
        <end position="169"/>
    </location>
</feature>